<comment type="caution">
    <text evidence="5">The sequence shown here is derived from an EMBL/GenBank/DDBJ whole genome shotgun (WGS) entry which is preliminary data.</text>
</comment>
<name>A0ABU6J5C9_9BURK</name>
<dbReference type="SUPFAM" id="SSF46689">
    <property type="entry name" value="Homeodomain-like"/>
    <property type="match status" value="1"/>
</dbReference>
<dbReference type="Pfam" id="PF12833">
    <property type="entry name" value="HTH_18"/>
    <property type="match status" value="1"/>
</dbReference>
<evidence type="ECO:0000256" key="2">
    <source>
        <dbReference type="ARBA" id="ARBA00023125"/>
    </source>
</evidence>
<dbReference type="SMART" id="SM00342">
    <property type="entry name" value="HTH_ARAC"/>
    <property type="match status" value="1"/>
</dbReference>
<evidence type="ECO:0000256" key="3">
    <source>
        <dbReference type="ARBA" id="ARBA00023163"/>
    </source>
</evidence>
<keyword evidence="2" id="KW-0238">DNA-binding</keyword>
<protein>
    <submittedName>
        <fullName evidence="5">Helix-turn-helix transcriptional regulator</fullName>
    </submittedName>
</protein>
<feature type="domain" description="HTH araC/xylS-type" evidence="4">
    <location>
        <begin position="198"/>
        <end position="296"/>
    </location>
</feature>
<dbReference type="PANTHER" id="PTHR43280">
    <property type="entry name" value="ARAC-FAMILY TRANSCRIPTIONAL REGULATOR"/>
    <property type="match status" value="1"/>
</dbReference>
<evidence type="ECO:0000259" key="4">
    <source>
        <dbReference type="PROSITE" id="PS01124"/>
    </source>
</evidence>
<dbReference type="InterPro" id="IPR018060">
    <property type="entry name" value="HTH_AraC"/>
</dbReference>
<sequence length="306" mass="34499">MGAIKTGSSEIQRIGYLPSGDYQLDLEVFLIEELRRRVDSAKLRAPQRIEFYQLICVSEGTCVHTVDFKPVRCEPGTLLMLRPAQAQQFGAETDWNGWIVIFRPEFLLPLKTDGVLSDMKMTVDLEALPNALQLNEDEAQALASTMMQMHRDTASPASSDLHNLLRHQLYALLLRLKIFHGQEEARKGTTSATLTRFKRFQLLVERNFSQWHQVADYAKVIGCSEKSLNRAVSDTVGMTAKVFIASRINLEAKRLLAHTAMPIGLISDQVGFDEATNFVKFFKREVGCSPGDFRRQYAGSRQGRDG</sequence>
<keyword evidence="6" id="KW-1185">Reference proteome</keyword>
<dbReference type="PROSITE" id="PS01124">
    <property type="entry name" value="HTH_ARAC_FAMILY_2"/>
    <property type="match status" value="1"/>
</dbReference>
<dbReference type="InterPro" id="IPR037923">
    <property type="entry name" value="HTH-like"/>
</dbReference>
<organism evidence="5 6">
    <name type="scientific">Noviherbaspirillum album</name>
    <dbReference type="NCBI Taxonomy" id="3080276"/>
    <lineage>
        <taxon>Bacteria</taxon>
        <taxon>Pseudomonadati</taxon>
        <taxon>Pseudomonadota</taxon>
        <taxon>Betaproteobacteria</taxon>
        <taxon>Burkholderiales</taxon>
        <taxon>Oxalobacteraceae</taxon>
        <taxon>Noviherbaspirillum</taxon>
    </lineage>
</organism>
<dbReference type="EMBL" id="JAWIIV010000004">
    <property type="protein sequence ID" value="MEC4718826.1"/>
    <property type="molecule type" value="Genomic_DNA"/>
</dbReference>
<proteinExistence type="predicted"/>
<dbReference type="Pfam" id="PF02311">
    <property type="entry name" value="AraC_binding"/>
    <property type="match status" value="1"/>
</dbReference>
<dbReference type="SUPFAM" id="SSF51215">
    <property type="entry name" value="Regulatory protein AraC"/>
    <property type="match status" value="1"/>
</dbReference>
<accession>A0ABU6J5C9</accession>
<dbReference type="Gene3D" id="1.10.10.60">
    <property type="entry name" value="Homeodomain-like"/>
    <property type="match status" value="1"/>
</dbReference>
<dbReference type="InterPro" id="IPR009057">
    <property type="entry name" value="Homeodomain-like_sf"/>
</dbReference>
<keyword evidence="1" id="KW-0805">Transcription regulation</keyword>
<dbReference type="Proteomes" id="UP001352263">
    <property type="component" value="Unassembled WGS sequence"/>
</dbReference>
<dbReference type="PANTHER" id="PTHR43280:SF32">
    <property type="entry name" value="TRANSCRIPTIONAL REGULATORY PROTEIN"/>
    <property type="match status" value="1"/>
</dbReference>
<evidence type="ECO:0000256" key="1">
    <source>
        <dbReference type="ARBA" id="ARBA00023015"/>
    </source>
</evidence>
<keyword evidence="3" id="KW-0804">Transcription</keyword>
<reference evidence="5 6" key="1">
    <citation type="submission" date="2023-10" db="EMBL/GenBank/DDBJ databases">
        <title>Noviherbaspirillum sp. CPCC 100848 genome assembly.</title>
        <authorList>
            <person name="Li X.Y."/>
            <person name="Fang X.M."/>
        </authorList>
    </citation>
    <scope>NUCLEOTIDE SEQUENCE [LARGE SCALE GENOMIC DNA]</scope>
    <source>
        <strain evidence="5 6">CPCC 100848</strain>
    </source>
</reference>
<evidence type="ECO:0000313" key="5">
    <source>
        <dbReference type="EMBL" id="MEC4718826.1"/>
    </source>
</evidence>
<dbReference type="InterPro" id="IPR003313">
    <property type="entry name" value="AraC-bd"/>
</dbReference>
<evidence type="ECO:0000313" key="6">
    <source>
        <dbReference type="Proteomes" id="UP001352263"/>
    </source>
</evidence>
<dbReference type="RefSeq" id="WP_326505547.1">
    <property type="nucleotide sequence ID" value="NZ_JAWIIV010000004.1"/>
</dbReference>
<gene>
    <name evidence="5" type="ORF">RY831_06690</name>
</gene>